<proteinExistence type="predicted"/>
<keyword evidence="2" id="KW-1185">Reference proteome</keyword>
<dbReference type="eggNOG" id="COG1020">
    <property type="taxonomic scope" value="Bacteria"/>
</dbReference>
<dbReference type="HOGENOM" id="CLU_618025_0_0_0"/>
<reference evidence="1 2" key="1">
    <citation type="journal article" date="2009" name="Stand. Genomic Sci.">
        <title>Complete genome sequence of Pirellula staleyi type strain (ATCC 27377).</title>
        <authorList>
            <person name="Clum A."/>
            <person name="Tindall B.J."/>
            <person name="Sikorski J."/>
            <person name="Ivanova N."/>
            <person name="Mavrommatis K."/>
            <person name="Lucas S."/>
            <person name="Glavina del Rio T."/>
            <person name="Nolan M."/>
            <person name="Chen F."/>
            <person name="Tice H."/>
            <person name="Pitluck S."/>
            <person name="Cheng J.F."/>
            <person name="Chertkov O."/>
            <person name="Brettin T."/>
            <person name="Han C."/>
            <person name="Detter J.C."/>
            <person name="Kuske C."/>
            <person name="Bruce D."/>
            <person name="Goodwin L."/>
            <person name="Ovchinikova G."/>
            <person name="Pati A."/>
            <person name="Mikhailova N."/>
            <person name="Chen A."/>
            <person name="Palaniappan K."/>
            <person name="Land M."/>
            <person name="Hauser L."/>
            <person name="Chang Y.J."/>
            <person name="Jeffries C.D."/>
            <person name="Chain P."/>
            <person name="Rohde M."/>
            <person name="Goker M."/>
            <person name="Bristow J."/>
            <person name="Eisen J.A."/>
            <person name="Markowitz V."/>
            <person name="Hugenholtz P."/>
            <person name="Kyrpides N.C."/>
            <person name="Klenk H.P."/>
            <person name="Lapidus A."/>
        </authorList>
    </citation>
    <scope>NUCLEOTIDE SEQUENCE [LARGE SCALE GENOMIC DNA]</scope>
    <source>
        <strain evidence="2">ATCC 27377 / DSM 6068 / ICPB 4128</strain>
    </source>
</reference>
<dbReference type="KEGG" id="psl:Psta_0195"/>
<dbReference type="Gene3D" id="3.30.559.30">
    <property type="entry name" value="Nonribosomal peptide synthetase, condensation domain"/>
    <property type="match status" value="1"/>
</dbReference>
<dbReference type="AlphaFoldDB" id="D2R1A6"/>
<gene>
    <name evidence="1" type="ordered locus">Psta_0195</name>
</gene>
<evidence type="ECO:0008006" key="3">
    <source>
        <dbReference type="Google" id="ProtNLM"/>
    </source>
</evidence>
<dbReference type="EMBL" id="CP001848">
    <property type="protein sequence ID" value="ADB14891.1"/>
    <property type="molecule type" value="Genomic_DNA"/>
</dbReference>
<name>D2R1A6_PIRSD</name>
<sequence length="462" mass="52006">MFPLPLAAIEEYFLHEDRPAYPCLIFWRLAFEGTLRPEWLEEALEVARSRHPLLSSRVKKERGVWRWEPATDPIPIQWHERSPIEMWEQGEWPTARHQPLQEEVGLRLIVTMDHHAADVVLVMHHSTCDGLGGASFLQDLFLAYQALSEKRDPREKLPAICDEKLALRGSFGLTRQQMRGMIPEQLTAWRGILQFLMRKPQPILPHTPRKSAAPLPEIYPAIVTRRVSAQQADLLSSAAKAERTTSNTMLIRDYFWGIENFRQSQGVNRPQDWIRLMVPISLRSKVLDGISAANVVSVVFLDRREIASLTRSQLAKTVHDEMKLIMDYQLGYTFIISLVARRYLPGGLQGAAAGEPCVLSSILTNLGRALGKMPLPVVNGHLQIGNLTLRSAEAIAPLRPGCVAATSLMFYGDGFTISSQYDPEILTREKANLFIDGFVSQIEQTISEQPAQKSPRTSSSTS</sequence>
<dbReference type="Proteomes" id="UP000001887">
    <property type="component" value="Chromosome"/>
</dbReference>
<dbReference type="SUPFAM" id="SSF52777">
    <property type="entry name" value="CoA-dependent acyltransferases"/>
    <property type="match status" value="2"/>
</dbReference>
<dbReference type="STRING" id="530564.Psta_0195"/>
<organism evidence="1 2">
    <name type="scientific">Pirellula staleyi (strain ATCC 27377 / DSM 6068 / ICPB 4128)</name>
    <name type="common">Pirella staleyi</name>
    <dbReference type="NCBI Taxonomy" id="530564"/>
    <lineage>
        <taxon>Bacteria</taxon>
        <taxon>Pseudomonadati</taxon>
        <taxon>Planctomycetota</taxon>
        <taxon>Planctomycetia</taxon>
        <taxon>Pirellulales</taxon>
        <taxon>Pirellulaceae</taxon>
        <taxon>Pirellula</taxon>
    </lineage>
</organism>
<evidence type="ECO:0000313" key="1">
    <source>
        <dbReference type="EMBL" id="ADB14891.1"/>
    </source>
</evidence>
<accession>D2R1A6</accession>
<dbReference type="InterPro" id="IPR023213">
    <property type="entry name" value="CAT-like_dom_sf"/>
</dbReference>
<dbReference type="OrthoDB" id="232867at2"/>
<protein>
    <recommendedName>
        <fullName evidence="3">Condensation domain protein</fullName>
    </recommendedName>
</protein>
<evidence type="ECO:0000313" key="2">
    <source>
        <dbReference type="Proteomes" id="UP000001887"/>
    </source>
</evidence>
<dbReference type="Gene3D" id="3.30.559.10">
    <property type="entry name" value="Chloramphenicol acetyltransferase-like domain"/>
    <property type="match status" value="1"/>
</dbReference>